<name>A0A9D1H427_9FIRM</name>
<dbReference type="PANTHER" id="PTHR32309:SF13">
    <property type="entry name" value="FERRIC ENTEROBACTIN TRANSPORT PROTEIN FEPE"/>
    <property type="match status" value="1"/>
</dbReference>
<evidence type="ECO:0000313" key="12">
    <source>
        <dbReference type="Proteomes" id="UP000824165"/>
    </source>
</evidence>
<dbReference type="EC" id="2.7.10.2" evidence="2"/>
<feature type="region of interest" description="Disordered" evidence="9">
    <location>
        <begin position="1"/>
        <end position="22"/>
    </location>
</feature>
<dbReference type="Proteomes" id="UP000824165">
    <property type="component" value="Unassembled WGS sequence"/>
</dbReference>
<evidence type="ECO:0000256" key="6">
    <source>
        <dbReference type="ARBA" id="ARBA00022840"/>
    </source>
</evidence>
<evidence type="ECO:0000256" key="7">
    <source>
        <dbReference type="ARBA" id="ARBA00023137"/>
    </source>
</evidence>
<evidence type="ECO:0000256" key="4">
    <source>
        <dbReference type="ARBA" id="ARBA00022741"/>
    </source>
</evidence>
<feature type="compositionally biased region" description="Low complexity" evidence="9">
    <location>
        <begin position="1"/>
        <end position="10"/>
    </location>
</feature>
<comment type="catalytic activity">
    <reaction evidence="8">
        <text>L-tyrosyl-[protein] + ATP = O-phospho-L-tyrosyl-[protein] + ADP + H(+)</text>
        <dbReference type="Rhea" id="RHEA:10596"/>
        <dbReference type="Rhea" id="RHEA-COMP:10136"/>
        <dbReference type="Rhea" id="RHEA-COMP:20101"/>
        <dbReference type="ChEBI" id="CHEBI:15378"/>
        <dbReference type="ChEBI" id="CHEBI:30616"/>
        <dbReference type="ChEBI" id="CHEBI:46858"/>
        <dbReference type="ChEBI" id="CHEBI:61978"/>
        <dbReference type="ChEBI" id="CHEBI:456216"/>
        <dbReference type="EC" id="2.7.10.2"/>
    </reaction>
</comment>
<dbReference type="InterPro" id="IPR005702">
    <property type="entry name" value="Wzc-like_C"/>
</dbReference>
<evidence type="ECO:0000256" key="3">
    <source>
        <dbReference type="ARBA" id="ARBA00022679"/>
    </source>
</evidence>
<evidence type="ECO:0000256" key="8">
    <source>
        <dbReference type="ARBA" id="ARBA00051245"/>
    </source>
</evidence>
<keyword evidence="5 11" id="KW-0418">Kinase</keyword>
<organism evidence="11 12">
    <name type="scientific">Candidatus Ornithomonoglobus intestinigallinarum</name>
    <dbReference type="NCBI Taxonomy" id="2840894"/>
    <lineage>
        <taxon>Bacteria</taxon>
        <taxon>Bacillati</taxon>
        <taxon>Bacillota</taxon>
        <taxon>Clostridia</taxon>
        <taxon>Candidatus Ornithomonoglobus</taxon>
    </lineage>
</organism>
<dbReference type="InterPro" id="IPR050445">
    <property type="entry name" value="Bact_polysacc_biosynth/exp"/>
</dbReference>
<evidence type="ECO:0000256" key="1">
    <source>
        <dbReference type="ARBA" id="ARBA00007316"/>
    </source>
</evidence>
<keyword evidence="4" id="KW-0547">Nucleotide-binding</keyword>
<proteinExistence type="inferred from homology"/>
<comment type="similarity">
    <text evidence="1">Belongs to the CpsD/CapB family.</text>
</comment>
<dbReference type="Pfam" id="PF13614">
    <property type="entry name" value="AAA_31"/>
    <property type="match status" value="1"/>
</dbReference>
<feature type="region of interest" description="Disordered" evidence="9">
    <location>
        <begin position="317"/>
        <end position="338"/>
    </location>
</feature>
<dbReference type="NCBIfam" id="TIGR01007">
    <property type="entry name" value="eps_fam"/>
    <property type="match status" value="1"/>
</dbReference>
<dbReference type="CDD" id="cd05387">
    <property type="entry name" value="BY-kinase"/>
    <property type="match status" value="1"/>
</dbReference>
<sequence length="338" mass="37415">MAENNNNNNNQTNGAAPPKRGLFGKKLTKQEWKQVSLKRNQMAILNRQTPFVIREAYKIARTNIIFSVSGSGSDDCKIIALTSANPGEGKTTSALNLAITFAQTGAKVLIVDGDLRKPRIHQYLGVVKTDGLSTILSNQKTFDEVVYRDIRDGLDCLASGSIPPNPAELLASDAMKQLLDMLKTRYDYVFIDTPPVTVVTDAAALSSSVNGLVVVVREGFTNHESVEHALNLLKIAKAKILGFFVNDIDPASANYGAYRKSYGRSYGYKYGFGYRYNYGYNYGYKYNYNYSYGKNYAYHYGDKPEMTDETSGGANFTAGETAPDMNTDMNTETKIEKE</sequence>
<comment type="caution">
    <text evidence="11">The sequence shown here is derived from an EMBL/GenBank/DDBJ whole genome shotgun (WGS) entry which is preliminary data.</text>
</comment>
<dbReference type="InterPro" id="IPR025669">
    <property type="entry name" value="AAA_dom"/>
</dbReference>
<gene>
    <name evidence="11" type="ORF">IAA60_04385</name>
</gene>
<evidence type="ECO:0000313" key="11">
    <source>
        <dbReference type="EMBL" id="HIT85129.1"/>
    </source>
</evidence>
<reference evidence="11" key="1">
    <citation type="submission" date="2020-10" db="EMBL/GenBank/DDBJ databases">
        <authorList>
            <person name="Gilroy R."/>
        </authorList>
    </citation>
    <scope>NUCLEOTIDE SEQUENCE</scope>
    <source>
        <strain evidence="11">CHK181-108</strain>
    </source>
</reference>
<dbReference type="GO" id="GO:0005886">
    <property type="term" value="C:plasma membrane"/>
    <property type="evidence" value="ECO:0007669"/>
    <property type="project" value="TreeGrafter"/>
</dbReference>
<dbReference type="GO" id="GO:0005524">
    <property type="term" value="F:ATP binding"/>
    <property type="evidence" value="ECO:0007669"/>
    <property type="project" value="UniProtKB-KW"/>
</dbReference>
<evidence type="ECO:0000256" key="5">
    <source>
        <dbReference type="ARBA" id="ARBA00022777"/>
    </source>
</evidence>
<dbReference type="GO" id="GO:0004715">
    <property type="term" value="F:non-membrane spanning protein tyrosine kinase activity"/>
    <property type="evidence" value="ECO:0007669"/>
    <property type="project" value="UniProtKB-EC"/>
</dbReference>
<evidence type="ECO:0000256" key="9">
    <source>
        <dbReference type="SAM" id="MobiDB-lite"/>
    </source>
</evidence>
<dbReference type="AlphaFoldDB" id="A0A9D1H427"/>
<dbReference type="InterPro" id="IPR027417">
    <property type="entry name" value="P-loop_NTPase"/>
</dbReference>
<protein>
    <recommendedName>
        <fullName evidence="2">non-specific protein-tyrosine kinase</fullName>
        <ecNumber evidence="2">2.7.10.2</ecNumber>
    </recommendedName>
</protein>
<reference evidence="11" key="2">
    <citation type="journal article" date="2021" name="PeerJ">
        <title>Extensive microbial diversity within the chicken gut microbiome revealed by metagenomics and culture.</title>
        <authorList>
            <person name="Gilroy R."/>
            <person name="Ravi A."/>
            <person name="Getino M."/>
            <person name="Pursley I."/>
            <person name="Horton D.L."/>
            <person name="Alikhan N.F."/>
            <person name="Baker D."/>
            <person name="Gharbi K."/>
            <person name="Hall N."/>
            <person name="Watson M."/>
            <person name="Adriaenssens E.M."/>
            <person name="Foster-Nyarko E."/>
            <person name="Jarju S."/>
            <person name="Secka A."/>
            <person name="Antonio M."/>
            <person name="Oren A."/>
            <person name="Chaudhuri R.R."/>
            <person name="La Ragione R."/>
            <person name="Hildebrand F."/>
            <person name="Pallen M.J."/>
        </authorList>
    </citation>
    <scope>NUCLEOTIDE SEQUENCE</scope>
    <source>
        <strain evidence="11">CHK181-108</strain>
    </source>
</reference>
<dbReference type="PANTHER" id="PTHR32309">
    <property type="entry name" value="TYROSINE-PROTEIN KINASE"/>
    <property type="match status" value="1"/>
</dbReference>
<evidence type="ECO:0000256" key="2">
    <source>
        <dbReference type="ARBA" id="ARBA00011903"/>
    </source>
</evidence>
<evidence type="ECO:0000259" key="10">
    <source>
        <dbReference type="Pfam" id="PF13614"/>
    </source>
</evidence>
<keyword evidence="7" id="KW-0829">Tyrosine-protein kinase</keyword>
<dbReference type="SUPFAM" id="SSF52540">
    <property type="entry name" value="P-loop containing nucleoside triphosphate hydrolases"/>
    <property type="match status" value="1"/>
</dbReference>
<keyword evidence="6" id="KW-0067">ATP-binding</keyword>
<feature type="domain" description="AAA" evidence="10">
    <location>
        <begin position="77"/>
        <end position="234"/>
    </location>
</feature>
<keyword evidence="3" id="KW-0808">Transferase</keyword>
<accession>A0A9D1H427</accession>
<dbReference type="EMBL" id="DVLU01000040">
    <property type="protein sequence ID" value="HIT85129.1"/>
    <property type="molecule type" value="Genomic_DNA"/>
</dbReference>
<dbReference type="Gene3D" id="3.40.50.300">
    <property type="entry name" value="P-loop containing nucleotide triphosphate hydrolases"/>
    <property type="match status" value="1"/>
</dbReference>